<dbReference type="Gene3D" id="1.10.287.130">
    <property type="match status" value="1"/>
</dbReference>
<dbReference type="CDD" id="cd00156">
    <property type="entry name" value="REC"/>
    <property type="match status" value="1"/>
</dbReference>
<feature type="transmembrane region" description="Helical" evidence="9">
    <location>
        <begin position="90"/>
        <end position="112"/>
    </location>
</feature>
<evidence type="ECO:0000313" key="15">
    <source>
        <dbReference type="EMBL" id="AUB79597.1"/>
    </source>
</evidence>
<evidence type="ECO:0000259" key="14">
    <source>
        <dbReference type="PROSITE" id="PS50885"/>
    </source>
</evidence>
<evidence type="ECO:0000256" key="9">
    <source>
        <dbReference type="SAM" id="Phobius"/>
    </source>
</evidence>
<feature type="transmembrane region" description="Helical" evidence="9">
    <location>
        <begin position="163"/>
        <end position="186"/>
    </location>
</feature>
<keyword evidence="4 7" id="KW-0597">Phosphoprotein</keyword>
<feature type="domain" description="PAC" evidence="13">
    <location>
        <begin position="571"/>
        <end position="623"/>
    </location>
</feature>
<dbReference type="InterPro" id="IPR029016">
    <property type="entry name" value="GAF-like_dom_sf"/>
</dbReference>
<dbReference type="InterPro" id="IPR001610">
    <property type="entry name" value="PAC"/>
</dbReference>
<dbReference type="InterPro" id="IPR005467">
    <property type="entry name" value="His_kinase_dom"/>
</dbReference>
<dbReference type="PANTHER" id="PTHR43304:SF1">
    <property type="entry name" value="PAC DOMAIN-CONTAINING PROTEIN"/>
    <property type="match status" value="1"/>
</dbReference>
<dbReference type="GO" id="GO:0016020">
    <property type="term" value="C:membrane"/>
    <property type="evidence" value="ECO:0007669"/>
    <property type="project" value="UniProtKB-SubCell"/>
</dbReference>
<dbReference type="SMART" id="SM00086">
    <property type="entry name" value="PAC"/>
    <property type="match status" value="3"/>
</dbReference>
<dbReference type="EMBL" id="CP020370">
    <property type="protein sequence ID" value="AUB79597.1"/>
    <property type="molecule type" value="Genomic_DNA"/>
</dbReference>
<dbReference type="Pfam" id="PF00072">
    <property type="entry name" value="Response_reg"/>
    <property type="match status" value="1"/>
</dbReference>
<feature type="domain" description="PAS" evidence="12">
    <location>
        <begin position="495"/>
        <end position="567"/>
    </location>
</feature>
<dbReference type="InterPro" id="IPR000014">
    <property type="entry name" value="PAS"/>
</dbReference>
<evidence type="ECO:0000256" key="4">
    <source>
        <dbReference type="ARBA" id="ARBA00022553"/>
    </source>
</evidence>
<feature type="region of interest" description="Disordered" evidence="8">
    <location>
        <begin position="312"/>
        <end position="334"/>
    </location>
</feature>
<dbReference type="Gene3D" id="3.30.450.20">
    <property type="entry name" value="PAS domain"/>
    <property type="match status" value="3"/>
</dbReference>
<evidence type="ECO:0000256" key="8">
    <source>
        <dbReference type="SAM" id="MobiDB-lite"/>
    </source>
</evidence>
<dbReference type="InterPro" id="IPR036890">
    <property type="entry name" value="HATPase_C_sf"/>
</dbReference>
<dbReference type="EC" id="2.7.13.3" evidence="3"/>
<dbReference type="SUPFAM" id="SSF52172">
    <property type="entry name" value="CheY-like"/>
    <property type="match status" value="1"/>
</dbReference>
<proteinExistence type="predicted"/>
<feature type="domain" description="PAC" evidence="13">
    <location>
        <begin position="701"/>
        <end position="754"/>
    </location>
</feature>
<evidence type="ECO:0000256" key="3">
    <source>
        <dbReference type="ARBA" id="ARBA00012438"/>
    </source>
</evidence>
<sequence length="1610" mass="175002">MRPSRNRSDRNNCAPCSGSCAPRRRPLDQHRARGRRPVARETAGVAIIDTAIDTPVPLPAPPGPGLTRVLVATPALALLALLGNYVNLPLFFGVDVLFGSIAVLLALVWLGTWPGLLVALVGGAYTWFLWDHPYALIILVGEAVAVAWHRARTRRRGRDAPPLAVSVTLYWFLIGIPLVLLCYHWGLGMGWPPTLLVAVKQALNGILNAALAGLMLLAVDLSRRRRALPVAQVLFSVLLSSLLVPSLLITTWQSRDLKGHLEAEQAERLGLFAELAVHHLGPRYHLDGRSAADREAEREHLNRLLHEHLPAGSEPQVQWSAPPGGDLGKLPRRETGIPTGTAGLTIILPSGRLPSRMARWRGARYRMEVPGEPASPAGLLAVEFNAAPLIDRLQETVTRILLVLLALAGLGVAAAQTLSRQLVRPLRELVEVTAALPAAIREDRPWPTPRPGRLREPGQLADAVAAMARSLTTSFRALAQENLDSARLRERLHRSETRLAESQRIADMGSWYLDLRTNEVEWSDQGYRLLGYAPGSVAPTLENFLRRVHPRDRGLITSQLRSVLAGEDLTDEHDVRIRRLNGDERSVHYRTRVQHDPAGRVSAIEGISIDITERKEAELALSAERRRLSNIIAGTRVGTWEWEVQTGVILVNARWAEILGYQLADLAPLSIQTWIDLTEPADLKRSLALLEAHFRGELDGYECDLRMRHRDGHWIWVLDQGRVMERDAAGAPRLMSGIHQDISERKQAEAALAQREAMVDELLALAVRLLGVPDQGLDALTAEALERVGRFAHADRSYVILLDESAGTLTNTLEWAAAGVAPALAQNQAIPISTLPELMLQLRLGEPVVIPRVTDLPAAWSREQEMCRAQAIQSMLVAPLAVGEVLLGCVGFDAVRAPRDWSPMQIRFLQVFASVLAGAMDRAHATADLRASNARYEQLAHQSRSMSWEIDPQGRYTYVNPVCEQILGYRADELIGQHFYDLLPAADRATVKAAVFAIMQRREPIRDFDRLCLGVQNWRVWLMSSGAPMLAPDGTFLGYRGIDTDITDRHLAQDLIRENETRHAAQLEELVDLINRPLPPADKDRALLELGCRTLGAAAAVLGVMEDDQRHQVLIALPGEGADGPGPAMFQAVLAQTLAHRGTPCVLGIDRLPGAAATSGLHSCVGLAFDAPRPDGPTETLILSLWGTQSALNLGEPERQMLRLIAQRLAAMRYQEQIQHDLVESRERETIGHLASGVAHDFNNLLGVIDANIYFLSIGLPGADSDPELRQVLEETQSALGQAKVITSGMLSLSRAGGVPLEPVDLQETVAELARILQQVLPAAIRLSIAIAPGLKARTNAGFLQAALLNLALNARDAMPAGGELRIEAAPSAGVDDTRLAVGTRPAMDCVELRVTDTGSGIEPAILPNIFDPLFSTKAKQRGHGLGLFMVQEFIARSGAGLVVESRPGCGTSFRLLLPAVSEPTPLPDADPRSPPAAVADPGSDGLPPGLRVLVVDDDPRVREAVARLLTLGGVDLAQAEHGQAALALLAQDSGFDLVLSDIAMPTLDGIGLFRHLARERPGLPVILMTGQDSALAGLDDLPGRPLVLRKPLDPAALRAAIRARVRPVQ</sequence>
<dbReference type="SUPFAM" id="SSF55874">
    <property type="entry name" value="ATPase domain of HSP90 chaperone/DNA topoisomerase II/histidine kinase"/>
    <property type="match status" value="1"/>
</dbReference>
<dbReference type="Gene3D" id="6.10.340.10">
    <property type="match status" value="1"/>
</dbReference>
<dbReference type="SMART" id="SM00065">
    <property type="entry name" value="GAF"/>
    <property type="match status" value="1"/>
</dbReference>
<dbReference type="SMART" id="SM00448">
    <property type="entry name" value="REC"/>
    <property type="match status" value="1"/>
</dbReference>
<keyword evidence="5" id="KW-0808">Transferase</keyword>
<dbReference type="KEGG" id="tsy:THSYN_00560"/>
<evidence type="ECO:0000259" key="10">
    <source>
        <dbReference type="PROSITE" id="PS50109"/>
    </source>
</evidence>
<reference evidence="15 16" key="1">
    <citation type="submission" date="2017-03" db="EMBL/GenBank/DDBJ databases">
        <title>Complete genome sequence of Candidatus 'Thiodictyon syntrophicum' sp. nov. strain Cad16T, a photolithoautotroph purple sulfur bacterium isolated from an alpine meromictic lake.</title>
        <authorList>
            <person name="Luedin S.M."/>
            <person name="Pothier J.F."/>
            <person name="Danza F."/>
            <person name="Storelli N."/>
            <person name="Wittwer M."/>
            <person name="Tonolla M."/>
        </authorList>
    </citation>
    <scope>NUCLEOTIDE SEQUENCE [LARGE SCALE GENOMIC DNA]</scope>
    <source>
        <strain evidence="15 16">Cad16T</strain>
    </source>
</reference>
<dbReference type="PROSITE" id="PS50109">
    <property type="entry name" value="HIS_KIN"/>
    <property type="match status" value="1"/>
</dbReference>
<dbReference type="SMART" id="SM00091">
    <property type="entry name" value="PAS"/>
    <property type="match status" value="3"/>
</dbReference>
<keyword evidence="6" id="KW-0418">Kinase</keyword>
<feature type="domain" description="Histidine kinase" evidence="10">
    <location>
        <begin position="1237"/>
        <end position="1462"/>
    </location>
</feature>
<dbReference type="GO" id="GO:0000160">
    <property type="term" value="P:phosphorelay signal transduction system"/>
    <property type="evidence" value="ECO:0007669"/>
    <property type="project" value="InterPro"/>
</dbReference>
<comment type="subcellular location">
    <subcellularLocation>
        <location evidence="2">Membrane</location>
    </subcellularLocation>
</comment>
<dbReference type="PROSITE" id="PS50885">
    <property type="entry name" value="HAMP"/>
    <property type="match status" value="1"/>
</dbReference>
<dbReference type="InterPro" id="IPR011006">
    <property type="entry name" value="CheY-like_superfamily"/>
</dbReference>
<accession>A0A2K8U233</accession>
<protein>
    <recommendedName>
        <fullName evidence="3">histidine kinase</fullName>
        <ecNumber evidence="3">2.7.13.3</ecNumber>
    </recommendedName>
</protein>
<dbReference type="InterPro" id="IPR004358">
    <property type="entry name" value="Sig_transdc_His_kin-like_C"/>
</dbReference>
<dbReference type="Gene3D" id="3.40.50.2300">
    <property type="match status" value="1"/>
</dbReference>
<feature type="transmembrane region" description="Helical" evidence="9">
    <location>
        <begin position="132"/>
        <end position="151"/>
    </location>
</feature>
<dbReference type="PRINTS" id="PR00344">
    <property type="entry name" value="BCTRLSENSOR"/>
</dbReference>
<feature type="domain" description="PAC" evidence="13">
    <location>
        <begin position="1006"/>
        <end position="1058"/>
    </location>
</feature>
<dbReference type="Proteomes" id="UP000232638">
    <property type="component" value="Chromosome"/>
</dbReference>
<feature type="transmembrane region" description="Helical" evidence="9">
    <location>
        <begin position="198"/>
        <end position="219"/>
    </location>
</feature>
<keyword evidence="9" id="KW-0812">Transmembrane</keyword>
<feature type="domain" description="Response regulatory" evidence="11">
    <location>
        <begin position="1492"/>
        <end position="1606"/>
    </location>
</feature>
<dbReference type="InterPro" id="IPR003594">
    <property type="entry name" value="HATPase_dom"/>
</dbReference>
<evidence type="ECO:0000256" key="1">
    <source>
        <dbReference type="ARBA" id="ARBA00000085"/>
    </source>
</evidence>
<organism evidence="15 16">
    <name type="scientific">Candidatus Thiodictyon syntrophicum</name>
    <dbReference type="NCBI Taxonomy" id="1166950"/>
    <lineage>
        <taxon>Bacteria</taxon>
        <taxon>Pseudomonadati</taxon>
        <taxon>Pseudomonadota</taxon>
        <taxon>Gammaproteobacteria</taxon>
        <taxon>Chromatiales</taxon>
        <taxon>Chromatiaceae</taxon>
        <taxon>Thiodictyon</taxon>
    </lineage>
</organism>
<evidence type="ECO:0000259" key="12">
    <source>
        <dbReference type="PROSITE" id="PS50112"/>
    </source>
</evidence>
<dbReference type="InterPro" id="IPR052162">
    <property type="entry name" value="Sensor_kinase/Photoreceptor"/>
</dbReference>
<dbReference type="PROSITE" id="PS50112">
    <property type="entry name" value="PAS"/>
    <property type="match status" value="2"/>
</dbReference>
<dbReference type="InterPro" id="IPR000700">
    <property type="entry name" value="PAS-assoc_C"/>
</dbReference>
<feature type="domain" description="HAMP" evidence="14">
    <location>
        <begin position="420"/>
        <end position="476"/>
    </location>
</feature>
<dbReference type="GO" id="GO:0004673">
    <property type="term" value="F:protein histidine kinase activity"/>
    <property type="evidence" value="ECO:0007669"/>
    <property type="project" value="UniProtKB-EC"/>
</dbReference>
<dbReference type="InterPro" id="IPR013656">
    <property type="entry name" value="PAS_4"/>
</dbReference>
<keyword evidence="9" id="KW-1133">Transmembrane helix</keyword>
<dbReference type="Pfam" id="PF08448">
    <property type="entry name" value="PAS_4"/>
    <property type="match status" value="1"/>
</dbReference>
<dbReference type="Pfam" id="PF08447">
    <property type="entry name" value="PAS_3"/>
    <property type="match status" value="2"/>
</dbReference>
<feature type="compositionally biased region" description="Pro residues" evidence="8">
    <location>
        <begin position="1465"/>
        <end position="1475"/>
    </location>
</feature>
<dbReference type="InterPro" id="IPR003018">
    <property type="entry name" value="GAF"/>
</dbReference>
<keyword evidence="16" id="KW-1185">Reference proteome</keyword>
<dbReference type="SMART" id="SM00387">
    <property type="entry name" value="HATPase_c"/>
    <property type="match status" value="1"/>
</dbReference>
<dbReference type="InterPro" id="IPR003660">
    <property type="entry name" value="HAMP_dom"/>
</dbReference>
<dbReference type="InterPro" id="IPR013655">
    <property type="entry name" value="PAS_fold_3"/>
</dbReference>
<dbReference type="SUPFAM" id="SSF55785">
    <property type="entry name" value="PYP-like sensor domain (PAS domain)"/>
    <property type="match status" value="3"/>
</dbReference>
<dbReference type="Gene3D" id="3.30.565.10">
    <property type="entry name" value="Histidine kinase-like ATPase, C-terminal domain"/>
    <property type="match status" value="1"/>
</dbReference>
<dbReference type="Pfam" id="PF01590">
    <property type="entry name" value="GAF"/>
    <property type="match status" value="1"/>
</dbReference>
<dbReference type="Gene3D" id="2.10.70.100">
    <property type="match status" value="1"/>
</dbReference>
<feature type="transmembrane region" description="Helical" evidence="9">
    <location>
        <begin position="231"/>
        <end position="252"/>
    </location>
</feature>
<dbReference type="Gene3D" id="3.30.450.40">
    <property type="match status" value="1"/>
</dbReference>
<dbReference type="SUPFAM" id="SSF55781">
    <property type="entry name" value="GAF domain-like"/>
    <property type="match status" value="1"/>
</dbReference>
<dbReference type="PROSITE" id="PS50113">
    <property type="entry name" value="PAC"/>
    <property type="match status" value="3"/>
</dbReference>
<evidence type="ECO:0000256" key="2">
    <source>
        <dbReference type="ARBA" id="ARBA00004370"/>
    </source>
</evidence>
<dbReference type="InterPro" id="IPR001789">
    <property type="entry name" value="Sig_transdc_resp-reg_receiver"/>
</dbReference>
<evidence type="ECO:0000259" key="11">
    <source>
        <dbReference type="PROSITE" id="PS50110"/>
    </source>
</evidence>
<dbReference type="NCBIfam" id="TIGR00229">
    <property type="entry name" value="sensory_box"/>
    <property type="match status" value="3"/>
</dbReference>
<evidence type="ECO:0000256" key="6">
    <source>
        <dbReference type="ARBA" id="ARBA00022777"/>
    </source>
</evidence>
<feature type="region of interest" description="Disordered" evidence="8">
    <location>
        <begin position="1465"/>
        <end position="1485"/>
    </location>
</feature>
<dbReference type="Pfam" id="PF02518">
    <property type="entry name" value="HATPase_c"/>
    <property type="match status" value="1"/>
</dbReference>
<keyword evidence="9" id="KW-0472">Membrane</keyword>
<evidence type="ECO:0000313" key="16">
    <source>
        <dbReference type="Proteomes" id="UP000232638"/>
    </source>
</evidence>
<evidence type="ECO:0000256" key="7">
    <source>
        <dbReference type="PROSITE-ProRule" id="PRU00169"/>
    </source>
</evidence>
<feature type="modified residue" description="4-aspartylphosphate" evidence="7">
    <location>
        <position position="1542"/>
    </location>
</feature>
<evidence type="ECO:0000259" key="13">
    <source>
        <dbReference type="PROSITE" id="PS50113"/>
    </source>
</evidence>
<dbReference type="PANTHER" id="PTHR43304">
    <property type="entry name" value="PHYTOCHROME-LIKE PROTEIN CPH1"/>
    <property type="match status" value="1"/>
</dbReference>
<name>A0A2K8U233_9GAMM</name>
<gene>
    <name evidence="15" type="ORF">THSYN_00560</name>
</gene>
<dbReference type="InterPro" id="IPR035965">
    <property type="entry name" value="PAS-like_dom_sf"/>
</dbReference>
<comment type="catalytic activity">
    <reaction evidence="1">
        <text>ATP + protein L-histidine = ADP + protein N-phospho-L-histidine.</text>
        <dbReference type="EC" id="2.7.13.3"/>
    </reaction>
</comment>
<dbReference type="PROSITE" id="PS50110">
    <property type="entry name" value="RESPONSE_REGULATORY"/>
    <property type="match status" value="1"/>
</dbReference>
<dbReference type="CDD" id="cd00130">
    <property type="entry name" value="PAS"/>
    <property type="match status" value="3"/>
</dbReference>
<evidence type="ECO:0000256" key="5">
    <source>
        <dbReference type="ARBA" id="ARBA00022679"/>
    </source>
</evidence>
<feature type="domain" description="PAS" evidence="12">
    <location>
        <begin position="932"/>
        <end position="1002"/>
    </location>
</feature>